<dbReference type="FunFam" id="3.40.50.720:FF:000094">
    <property type="entry name" value="Bifunctional protein FolD"/>
    <property type="match status" value="1"/>
</dbReference>
<feature type="domain" description="Tetrahydrofolate dehydrogenase/cyclohydrolase catalytic" evidence="13">
    <location>
        <begin position="4"/>
        <end position="118"/>
    </location>
</feature>
<evidence type="ECO:0000256" key="10">
    <source>
        <dbReference type="ARBA" id="ARBA00023268"/>
    </source>
</evidence>
<dbReference type="GO" id="GO:0004488">
    <property type="term" value="F:methylenetetrahydrofolate dehydrogenase (NADP+) activity"/>
    <property type="evidence" value="ECO:0007669"/>
    <property type="project" value="UniProtKB-UniRule"/>
</dbReference>
<dbReference type="Gene3D" id="3.40.50.720">
    <property type="entry name" value="NAD(P)-binding Rossmann-like Domain"/>
    <property type="match status" value="1"/>
</dbReference>
<dbReference type="InterPro" id="IPR036291">
    <property type="entry name" value="NAD(P)-bd_dom_sf"/>
</dbReference>
<dbReference type="NCBIfam" id="NF010783">
    <property type="entry name" value="PRK14186.1"/>
    <property type="match status" value="1"/>
</dbReference>
<dbReference type="InterPro" id="IPR020630">
    <property type="entry name" value="THF_DH/CycHdrlase_cat_dom"/>
</dbReference>
<keyword evidence="7 12" id="KW-0560">Oxidoreductase</keyword>
<dbReference type="PROSITE" id="PS00766">
    <property type="entry name" value="THF_DHG_CYH_1"/>
    <property type="match status" value="1"/>
</dbReference>
<dbReference type="NCBIfam" id="NF010787">
    <property type="entry name" value="PRK14191.1"/>
    <property type="match status" value="1"/>
</dbReference>
<evidence type="ECO:0000259" key="13">
    <source>
        <dbReference type="Pfam" id="PF00763"/>
    </source>
</evidence>
<dbReference type="Gene3D" id="3.40.50.10860">
    <property type="entry name" value="Leucine Dehydrogenase, chain A, domain 1"/>
    <property type="match status" value="1"/>
</dbReference>
<evidence type="ECO:0000256" key="8">
    <source>
        <dbReference type="ARBA" id="ARBA00023102"/>
    </source>
</evidence>
<dbReference type="InterPro" id="IPR046346">
    <property type="entry name" value="Aminoacid_DH-like_N_sf"/>
</dbReference>
<dbReference type="PANTHER" id="PTHR48099:SF5">
    <property type="entry name" value="C-1-TETRAHYDROFOLATE SYNTHASE, CYTOPLASMIC"/>
    <property type="match status" value="1"/>
</dbReference>
<dbReference type="EC" id="1.5.1.5" evidence="12"/>
<feature type="binding site" evidence="12">
    <location>
        <position position="188"/>
    </location>
    <ligand>
        <name>NADP(+)</name>
        <dbReference type="ChEBI" id="CHEBI:58349"/>
    </ligand>
</feature>
<keyword evidence="2 12" id="KW-0554">One-carbon metabolism</keyword>
<dbReference type="Pfam" id="PF02882">
    <property type="entry name" value="THF_DHG_CYH_C"/>
    <property type="match status" value="1"/>
</dbReference>
<dbReference type="FunFam" id="3.40.50.10860:FF:000001">
    <property type="entry name" value="Bifunctional protein FolD"/>
    <property type="match status" value="1"/>
</dbReference>
<evidence type="ECO:0000259" key="14">
    <source>
        <dbReference type="Pfam" id="PF02882"/>
    </source>
</evidence>
<dbReference type="EMBL" id="BDME01000001">
    <property type="protein sequence ID" value="GAX87426.1"/>
    <property type="molecule type" value="Genomic_DNA"/>
</dbReference>
<dbReference type="Proteomes" id="UP000217944">
    <property type="component" value="Unassembled WGS sequence"/>
</dbReference>
<dbReference type="GO" id="GO:0006164">
    <property type="term" value="P:purine nucleotide biosynthetic process"/>
    <property type="evidence" value="ECO:0007669"/>
    <property type="project" value="UniProtKB-KW"/>
</dbReference>
<dbReference type="RefSeq" id="WP_096258563.1">
    <property type="nucleotide sequence ID" value="NZ_BDME01000001.1"/>
</dbReference>
<sequence>MKILDGKKLSEKIKEEVKKEVEELKKEGIVPGLAVILVGKDPASQTYVRMKKNACEKVGMYSVVHEFPESITETELLSTIEMINKNPNIHGLLIQLPLPKHIDTTKVLEAVAPQKDVDGFHPYNMGRLVEGLDSFAPCTPLGVMELFKEYNIDLKGKDVCVVGASNIVGKPMWALLVNAWATVDICHIETRDLAAHTKRADVVIVGVGKPDLITADMVKDGAIVVDIGINKVDGKIVGDVDFENVSKKASYITPVPGGVGPMTIAMLLKNTIKAAKLQKENK</sequence>
<evidence type="ECO:0000256" key="4">
    <source>
        <dbReference type="ARBA" id="ARBA00022755"/>
    </source>
</evidence>
<dbReference type="PROSITE" id="PS00767">
    <property type="entry name" value="THF_DHG_CYH_2"/>
    <property type="match status" value="1"/>
</dbReference>
<comment type="subunit">
    <text evidence="12">Homodimer.</text>
</comment>
<gene>
    <name evidence="12" type="primary">folD</name>
    <name evidence="15" type="ORF">LNAT_P0722</name>
</gene>
<feature type="binding site" evidence="12">
    <location>
        <position position="229"/>
    </location>
    <ligand>
        <name>NADP(+)</name>
        <dbReference type="ChEBI" id="CHEBI:58349"/>
    </ligand>
</feature>
<feature type="binding site" evidence="12">
    <location>
        <begin position="163"/>
        <end position="165"/>
    </location>
    <ligand>
        <name>NADP(+)</name>
        <dbReference type="ChEBI" id="CHEBI:58349"/>
    </ligand>
</feature>
<keyword evidence="4 12" id="KW-0658">Purine biosynthesis</keyword>
<evidence type="ECO:0000256" key="2">
    <source>
        <dbReference type="ARBA" id="ARBA00022563"/>
    </source>
</evidence>
<evidence type="ECO:0000256" key="1">
    <source>
        <dbReference type="ARBA" id="ARBA00004777"/>
    </source>
</evidence>
<accession>A0A292YDC2</accession>
<dbReference type="HAMAP" id="MF_01576">
    <property type="entry name" value="THF_DHG_CYH"/>
    <property type="match status" value="1"/>
</dbReference>
<dbReference type="GO" id="GO:0009086">
    <property type="term" value="P:methionine biosynthetic process"/>
    <property type="evidence" value="ECO:0007669"/>
    <property type="project" value="UniProtKB-KW"/>
</dbReference>
<comment type="caution">
    <text evidence="15">The sequence shown here is derived from an EMBL/GenBank/DDBJ whole genome shotgun (WGS) entry which is preliminary data.</text>
</comment>
<evidence type="ECO:0000313" key="16">
    <source>
        <dbReference type="Proteomes" id="UP000217944"/>
    </source>
</evidence>
<dbReference type="SUPFAM" id="SSF51735">
    <property type="entry name" value="NAD(P)-binding Rossmann-fold domains"/>
    <property type="match status" value="1"/>
</dbReference>
<organism evidence="15 16">
    <name type="scientific">Lebetimonas natsushimae</name>
    <dbReference type="NCBI Taxonomy" id="1936991"/>
    <lineage>
        <taxon>Bacteria</taxon>
        <taxon>Pseudomonadati</taxon>
        <taxon>Campylobacterota</taxon>
        <taxon>Epsilonproteobacteria</taxon>
        <taxon>Nautiliales</taxon>
        <taxon>Nautiliaceae</taxon>
        <taxon>Lebetimonas</taxon>
    </lineage>
</organism>
<keyword evidence="16" id="KW-1185">Reference proteome</keyword>
<dbReference type="InterPro" id="IPR020867">
    <property type="entry name" value="THF_DH/CycHdrlase_CS"/>
</dbReference>
<comment type="catalytic activity">
    <reaction evidence="11 12">
        <text>(6R)-5,10-methenyltetrahydrofolate + H2O = (6R)-10-formyltetrahydrofolate + H(+)</text>
        <dbReference type="Rhea" id="RHEA:23700"/>
        <dbReference type="ChEBI" id="CHEBI:15377"/>
        <dbReference type="ChEBI" id="CHEBI:15378"/>
        <dbReference type="ChEBI" id="CHEBI:57455"/>
        <dbReference type="ChEBI" id="CHEBI:195366"/>
        <dbReference type="EC" id="3.5.4.9"/>
    </reaction>
</comment>
<protein>
    <recommendedName>
        <fullName evidence="12">Bifunctional protein FolD</fullName>
    </recommendedName>
    <domain>
        <recommendedName>
            <fullName evidence="12">Methylenetetrahydrofolate dehydrogenase</fullName>
            <ecNumber evidence="12">1.5.1.5</ecNumber>
        </recommendedName>
    </domain>
    <domain>
        <recommendedName>
            <fullName evidence="12">Methenyltetrahydrofolate cyclohydrolase</fullName>
            <ecNumber evidence="12">3.5.4.9</ecNumber>
        </recommendedName>
    </domain>
</protein>
<keyword evidence="8 12" id="KW-0368">Histidine biosynthesis</keyword>
<dbReference type="CDD" id="cd01080">
    <property type="entry name" value="NAD_bind_m-THF_DH_Cyclohyd"/>
    <property type="match status" value="1"/>
</dbReference>
<dbReference type="GO" id="GO:0004477">
    <property type="term" value="F:methenyltetrahydrofolate cyclohydrolase activity"/>
    <property type="evidence" value="ECO:0007669"/>
    <property type="project" value="UniProtKB-UniRule"/>
</dbReference>
<keyword evidence="5 12" id="KW-0378">Hydrolase</keyword>
<dbReference type="GO" id="GO:0005829">
    <property type="term" value="C:cytosol"/>
    <property type="evidence" value="ECO:0007669"/>
    <property type="project" value="TreeGrafter"/>
</dbReference>
<dbReference type="EC" id="3.5.4.9" evidence="12"/>
<evidence type="ECO:0000256" key="3">
    <source>
        <dbReference type="ARBA" id="ARBA00022605"/>
    </source>
</evidence>
<keyword evidence="9 12" id="KW-0486">Methionine biosynthesis</keyword>
<dbReference type="Pfam" id="PF00763">
    <property type="entry name" value="THF_DHG_CYH"/>
    <property type="match status" value="1"/>
</dbReference>
<reference evidence="15 16" key="1">
    <citation type="journal article" date="2017" name="Syst. Appl. Microbiol.">
        <title>Lebetimonas natsushimae sp. nov., a novel strictly anaerobic, moderately thermophilic chemoautotroph isolated from a deep-sea hydrothermal vent polychaete nest in the Mid-Okinawa Trough.</title>
        <authorList>
            <person name="Nagata R."/>
            <person name="Takaki Y."/>
            <person name="Tame A."/>
            <person name="Nunoura T."/>
            <person name="Muto H."/>
            <person name="Mino S."/>
            <person name="Sawayama S."/>
            <person name="Takai K."/>
            <person name="Nakagawa S."/>
        </authorList>
    </citation>
    <scope>NUCLEOTIDE SEQUENCE [LARGE SCALE GENOMIC DNA]</scope>
    <source>
        <strain evidence="15 16">HS1857</strain>
    </source>
</reference>
<comment type="catalytic activity">
    <reaction evidence="12">
        <text>(6R)-5,10-methylene-5,6,7,8-tetrahydrofolate + NADP(+) = (6R)-5,10-methenyltetrahydrofolate + NADPH</text>
        <dbReference type="Rhea" id="RHEA:22812"/>
        <dbReference type="ChEBI" id="CHEBI:15636"/>
        <dbReference type="ChEBI" id="CHEBI:57455"/>
        <dbReference type="ChEBI" id="CHEBI:57783"/>
        <dbReference type="ChEBI" id="CHEBI:58349"/>
        <dbReference type="EC" id="1.5.1.5"/>
    </reaction>
</comment>
<keyword evidence="6 12" id="KW-0521">NADP</keyword>
<evidence type="ECO:0000256" key="12">
    <source>
        <dbReference type="HAMAP-Rule" id="MF_01576"/>
    </source>
</evidence>
<dbReference type="AlphaFoldDB" id="A0A292YDC2"/>
<dbReference type="NCBIfam" id="NF010780">
    <property type="entry name" value="PRK14183.1"/>
    <property type="match status" value="1"/>
</dbReference>
<name>A0A292YDC2_9BACT</name>
<evidence type="ECO:0000256" key="11">
    <source>
        <dbReference type="ARBA" id="ARBA00036357"/>
    </source>
</evidence>
<dbReference type="InterPro" id="IPR020631">
    <property type="entry name" value="THF_DH/CycHdrlase_NAD-bd_dom"/>
</dbReference>
<evidence type="ECO:0000256" key="7">
    <source>
        <dbReference type="ARBA" id="ARBA00023002"/>
    </source>
</evidence>
<comment type="similarity">
    <text evidence="12">Belongs to the tetrahydrofolate dehydrogenase/cyclohydrolase family.</text>
</comment>
<dbReference type="InterPro" id="IPR000672">
    <property type="entry name" value="THF_DH/CycHdrlase"/>
</dbReference>
<dbReference type="NCBIfam" id="NF008058">
    <property type="entry name" value="PRK10792.1"/>
    <property type="match status" value="1"/>
</dbReference>
<feature type="domain" description="Tetrahydrofolate dehydrogenase/cyclohydrolase NAD(P)-binding" evidence="14">
    <location>
        <begin position="137"/>
        <end position="278"/>
    </location>
</feature>
<proteinExistence type="inferred from homology"/>
<dbReference type="UniPathway" id="UPA00193"/>
<evidence type="ECO:0000256" key="6">
    <source>
        <dbReference type="ARBA" id="ARBA00022857"/>
    </source>
</evidence>
<keyword evidence="10 12" id="KW-0511">Multifunctional enzyme</keyword>
<dbReference type="OrthoDB" id="9803580at2"/>
<dbReference type="PANTHER" id="PTHR48099">
    <property type="entry name" value="C-1-TETRAHYDROFOLATE SYNTHASE, CYTOPLASMIC-RELATED"/>
    <property type="match status" value="1"/>
</dbReference>
<evidence type="ECO:0000256" key="5">
    <source>
        <dbReference type="ARBA" id="ARBA00022801"/>
    </source>
</evidence>
<dbReference type="GO" id="GO:0035999">
    <property type="term" value="P:tetrahydrofolate interconversion"/>
    <property type="evidence" value="ECO:0007669"/>
    <property type="project" value="UniProtKB-UniRule"/>
</dbReference>
<comment type="function">
    <text evidence="12">Catalyzes the oxidation of 5,10-methylenetetrahydrofolate to 5,10-methenyltetrahydrofolate and then the hydrolysis of 5,10-methenyltetrahydrofolate to 10-formyltetrahydrofolate.</text>
</comment>
<dbReference type="PRINTS" id="PR00085">
    <property type="entry name" value="THFDHDRGNASE"/>
</dbReference>
<comment type="pathway">
    <text evidence="1 12">One-carbon metabolism; tetrahydrofolate interconversion.</text>
</comment>
<dbReference type="SUPFAM" id="SSF53223">
    <property type="entry name" value="Aminoacid dehydrogenase-like, N-terminal domain"/>
    <property type="match status" value="1"/>
</dbReference>
<keyword evidence="3 12" id="KW-0028">Amino-acid biosynthesis</keyword>
<evidence type="ECO:0000256" key="9">
    <source>
        <dbReference type="ARBA" id="ARBA00023167"/>
    </source>
</evidence>
<evidence type="ECO:0000313" key="15">
    <source>
        <dbReference type="EMBL" id="GAX87426.1"/>
    </source>
</evidence>
<dbReference type="GO" id="GO:0000105">
    <property type="term" value="P:L-histidine biosynthetic process"/>
    <property type="evidence" value="ECO:0007669"/>
    <property type="project" value="UniProtKB-KW"/>
</dbReference>